<evidence type="ECO:0000259" key="16">
    <source>
        <dbReference type="PROSITE" id="PS50893"/>
    </source>
</evidence>
<evidence type="ECO:0000256" key="2">
    <source>
        <dbReference type="ARBA" id="ARBA00022448"/>
    </source>
</evidence>
<protein>
    <submittedName>
        <fullName evidence="19">ABC type bacteriocin exporter</fullName>
    </submittedName>
</protein>
<dbReference type="GO" id="GO:0016887">
    <property type="term" value="F:ATP hydrolysis activity"/>
    <property type="evidence" value="ECO:0007669"/>
    <property type="project" value="InterPro"/>
</dbReference>
<keyword evidence="12 15" id="KW-1133">Transmembrane helix</keyword>
<proteinExistence type="predicted"/>
<keyword evidence="13 15" id="KW-0472">Membrane</keyword>
<keyword evidence="4" id="KW-0645">Protease</keyword>
<feature type="transmembrane region" description="Helical" evidence="15">
    <location>
        <begin position="283"/>
        <end position="306"/>
    </location>
</feature>
<keyword evidence="5 15" id="KW-0812">Transmembrane</keyword>
<feature type="transmembrane region" description="Helical" evidence="15">
    <location>
        <begin position="172"/>
        <end position="194"/>
    </location>
</feature>
<dbReference type="CDD" id="cd02418">
    <property type="entry name" value="Peptidase_C39B"/>
    <property type="match status" value="1"/>
</dbReference>
<evidence type="ECO:0000259" key="18">
    <source>
        <dbReference type="PROSITE" id="PS50990"/>
    </source>
</evidence>
<evidence type="ECO:0000256" key="8">
    <source>
        <dbReference type="ARBA" id="ARBA00022807"/>
    </source>
</evidence>
<keyword evidence="8" id="KW-0788">Thiol protease</keyword>
<dbReference type="EMBL" id="KU739420">
    <property type="protein sequence ID" value="APC57234.1"/>
    <property type="molecule type" value="Genomic_DNA"/>
</dbReference>
<evidence type="ECO:0000256" key="1">
    <source>
        <dbReference type="ARBA" id="ARBA00004651"/>
    </source>
</evidence>
<keyword evidence="11" id="KW-1278">Translocase</keyword>
<evidence type="ECO:0000256" key="4">
    <source>
        <dbReference type="ARBA" id="ARBA00022670"/>
    </source>
</evidence>
<feature type="transmembrane region" description="Helical" evidence="15">
    <location>
        <begin position="312"/>
        <end position="331"/>
    </location>
</feature>
<keyword evidence="2" id="KW-0813">Transport</keyword>
<evidence type="ECO:0000256" key="14">
    <source>
        <dbReference type="ARBA" id="ARBA00043264"/>
    </source>
</evidence>
<dbReference type="GO" id="GO:0006508">
    <property type="term" value="P:proteolysis"/>
    <property type="evidence" value="ECO:0007669"/>
    <property type="project" value="UniProtKB-KW"/>
</dbReference>
<keyword evidence="14" id="KW-0080">Bacteriocin transport</keyword>
<feature type="domain" description="Peptidase C39" evidence="18">
    <location>
        <begin position="16"/>
        <end position="143"/>
    </location>
</feature>
<dbReference type="InterPro" id="IPR011527">
    <property type="entry name" value="ABC1_TM_dom"/>
</dbReference>
<sequence>MKGFGMFRFRRTFVPQIDMRDCGVAALASVAKYYGSDYSLAHLRELAKTNKEGTTALGLVEAAKKIGFETRAIKAEMSLFEMEDVPYPFIAHVNKDGKLQHYYVIYKSTKDYLIIGDPDPSVKVTKMTKERFEKEWTGVTLFMGPEPSYKPHKDKKNGLWDFLPLIFKQRSLIANIVFASLLVTLINILGSYYLQGILDEYVPNQMKSTLGIISIGLVVTYVLQQMMTFARDYLLTILSQRLTIDVILSYIRHIFELPMSFFATRRTGEVISRFSDANSIIDALASTILSLFLDFSIVIIVGGVLLIQNSNLFKLVLCSVPIYTLIVFAFMKPFERMNHDVMQSNAMVNSAIIEDINGIETIKSLTSEEVCYQKIDGEFVDYLDNSFRLSKLSILQTSLKQGAQLILNVLILWTGAQLVMGNTISIGQLITFNMLLSYFTNPLENIINLQTKLQSAKVANTRLNEVYLIESEFGQSDDTYQEGIADGDITVTDLSYKYGFGRDTLTDVSLTIRQGEKISFVGVSGSGKTTLAKMLVNFYQPYKGHIDFNGQNISRIDKKTLRQHINYLPQQSYIFSGSVLENLTLGAARGITQADILKACEIAEIRQDIENMPMGFQTELSDGAGLSGGQKQRIALARALLTKSPVLILDEATSGLDALTEKQVIDNLLALKDKTIIFVAHRLSIAERTDRIVVIDQGRVVETGSHQDLMSYPGFYYQLFRK</sequence>
<reference evidence="19" key="1">
    <citation type="submission" date="2016-02" db="EMBL/GenBank/DDBJ databases">
        <title>A blp type region as responsible for the production of thermophilin T by the lactic acid bacterium Streptococcus thermophilus ACA-DC 0040.</title>
        <authorList>
            <person name="Vasiliadis A."/>
            <person name="Aktypis A."/>
            <person name="Hatziloukas E."/>
            <person name="Tsakalidou E."/>
            <person name="Afendra A.S."/>
        </authorList>
    </citation>
    <scope>NUCLEOTIDE SEQUENCE</scope>
    <source>
        <strain evidence="19">ACA-DC 0040</strain>
    </source>
</reference>
<comment type="subcellular location">
    <subcellularLocation>
        <location evidence="1">Cell membrane</location>
        <topology evidence="1">Multi-pass membrane protein</topology>
    </subcellularLocation>
</comment>
<dbReference type="SUPFAM" id="SSF52540">
    <property type="entry name" value="P-loop containing nucleoside triphosphate hydrolases"/>
    <property type="match status" value="1"/>
</dbReference>
<dbReference type="GO" id="GO:0015031">
    <property type="term" value="P:protein transport"/>
    <property type="evidence" value="ECO:0007669"/>
    <property type="project" value="UniProtKB-KW"/>
</dbReference>
<dbReference type="InterPro" id="IPR003439">
    <property type="entry name" value="ABC_transporter-like_ATP-bd"/>
</dbReference>
<dbReference type="Pfam" id="PF03412">
    <property type="entry name" value="Peptidase_C39"/>
    <property type="match status" value="1"/>
</dbReference>
<dbReference type="Gene3D" id="3.90.70.10">
    <property type="entry name" value="Cysteine proteinases"/>
    <property type="match status" value="1"/>
</dbReference>
<dbReference type="GO" id="GO:0043214">
    <property type="term" value="F:ABC-type bacteriocin transporter activity"/>
    <property type="evidence" value="ECO:0007669"/>
    <property type="project" value="InterPro"/>
</dbReference>
<evidence type="ECO:0000256" key="5">
    <source>
        <dbReference type="ARBA" id="ARBA00022692"/>
    </source>
</evidence>
<dbReference type="GO" id="GO:0034040">
    <property type="term" value="F:ATPase-coupled lipid transmembrane transporter activity"/>
    <property type="evidence" value="ECO:0007669"/>
    <property type="project" value="TreeGrafter"/>
</dbReference>
<dbReference type="Gene3D" id="3.40.50.300">
    <property type="entry name" value="P-loop containing nucleotide triphosphate hydrolases"/>
    <property type="match status" value="1"/>
</dbReference>
<evidence type="ECO:0000256" key="6">
    <source>
        <dbReference type="ARBA" id="ARBA00022741"/>
    </source>
</evidence>
<keyword evidence="9" id="KW-0067">ATP-binding</keyword>
<organism evidence="19">
    <name type="scientific">Streptococcus thermophilus</name>
    <dbReference type="NCBI Taxonomy" id="1308"/>
    <lineage>
        <taxon>Bacteria</taxon>
        <taxon>Bacillati</taxon>
        <taxon>Bacillota</taxon>
        <taxon>Bacilli</taxon>
        <taxon>Lactobacillales</taxon>
        <taxon>Streptococcaceae</taxon>
        <taxon>Streptococcus</taxon>
    </lineage>
</organism>
<evidence type="ECO:0000256" key="12">
    <source>
        <dbReference type="ARBA" id="ARBA00022989"/>
    </source>
</evidence>
<evidence type="ECO:0000256" key="13">
    <source>
        <dbReference type="ARBA" id="ARBA00023136"/>
    </source>
</evidence>
<keyword evidence="6" id="KW-0547">Nucleotide-binding</keyword>
<dbReference type="NCBIfam" id="TIGR01193">
    <property type="entry name" value="bacteriocin_ABC"/>
    <property type="match status" value="1"/>
</dbReference>
<evidence type="ECO:0000256" key="9">
    <source>
        <dbReference type="ARBA" id="ARBA00022840"/>
    </source>
</evidence>
<dbReference type="GO" id="GO:0005886">
    <property type="term" value="C:plasma membrane"/>
    <property type="evidence" value="ECO:0007669"/>
    <property type="project" value="UniProtKB-SubCell"/>
</dbReference>
<dbReference type="Pfam" id="PF00664">
    <property type="entry name" value="ABC_membrane"/>
    <property type="match status" value="1"/>
</dbReference>
<keyword evidence="7" id="KW-0378">Hydrolase</keyword>
<dbReference type="CDD" id="cd18570">
    <property type="entry name" value="ABC_6TM_PCAT1_LagD_like"/>
    <property type="match status" value="1"/>
</dbReference>
<name>A0A1J0HRX6_STRTR</name>
<dbReference type="PROSITE" id="PS50929">
    <property type="entry name" value="ABC_TM1F"/>
    <property type="match status" value="1"/>
</dbReference>
<dbReference type="InterPro" id="IPR005897">
    <property type="entry name" value="Pept_C39_ABC_bacteriocin"/>
</dbReference>
<keyword evidence="3" id="KW-1003">Cell membrane</keyword>
<dbReference type="SUPFAM" id="SSF90123">
    <property type="entry name" value="ABC transporter transmembrane region"/>
    <property type="match status" value="1"/>
</dbReference>
<dbReference type="PANTHER" id="PTHR24221">
    <property type="entry name" value="ATP-BINDING CASSETTE SUB-FAMILY B"/>
    <property type="match status" value="1"/>
</dbReference>
<evidence type="ECO:0000256" key="3">
    <source>
        <dbReference type="ARBA" id="ARBA00022475"/>
    </source>
</evidence>
<keyword evidence="10" id="KW-0653">Protein transport</keyword>
<dbReference type="InterPro" id="IPR039421">
    <property type="entry name" value="Type_1_exporter"/>
</dbReference>
<dbReference type="Pfam" id="PF00005">
    <property type="entry name" value="ABC_tran"/>
    <property type="match status" value="1"/>
</dbReference>
<dbReference type="PROSITE" id="PS00211">
    <property type="entry name" value="ABC_TRANSPORTER_1"/>
    <property type="match status" value="1"/>
</dbReference>
<feature type="transmembrane region" description="Helical" evidence="15">
    <location>
        <begin position="206"/>
        <end position="223"/>
    </location>
</feature>
<evidence type="ECO:0000256" key="7">
    <source>
        <dbReference type="ARBA" id="ARBA00022801"/>
    </source>
</evidence>
<dbReference type="Gene3D" id="1.20.1560.10">
    <property type="entry name" value="ABC transporter type 1, transmembrane domain"/>
    <property type="match status" value="1"/>
</dbReference>
<dbReference type="InterPro" id="IPR005074">
    <property type="entry name" value="Peptidase_C39"/>
</dbReference>
<dbReference type="GO" id="GO:0008234">
    <property type="term" value="F:cysteine-type peptidase activity"/>
    <property type="evidence" value="ECO:0007669"/>
    <property type="project" value="UniProtKB-KW"/>
</dbReference>
<evidence type="ECO:0000256" key="15">
    <source>
        <dbReference type="SAM" id="Phobius"/>
    </source>
</evidence>
<dbReference type="InterPro" id="IPR003593">
    <property type="entry name" value="AAA+_ATPase"/>
</dbReference>
<evidence type="ECO:0000313" key="19">
    <source>
        <dbReference type="EMBL" id="APC57234.1"/>
    </source>
</evidence>
<dbReference type="PANTHER" id="PTHR24221:SF654">
    <property type="entry name" value="ATP-BINDING CASSETTE SUB-FAMILY B MEMBER 6"/>
    <property type="match status" value="1"/>
</dbReference>
<evidence type="ECO:0000256" key="10">
    <source>
        <dbReference type="ARBA" id="ARBA00022927"/>
    </source>
</evidence>
<dbReference type="InterPro" id="IPR027417">
    <property type="entry name" value="P-loop_NTPase"/>
</dbReference>
<evidence type="ECO:0000256" key="11">
    <source>
        <dbReference type="ARBA" id="ARBA00022967"/>
    </source>
</evidence>
<dbReference type="InterPro" id="IPR017871">
    <property type="entry name" value="ABC_transporter-like_CS"/>
</dbReference>
<dbReference type="PROSITE" id="PS50990">
    <property type="entry name" value="PEPTIDASE_C39"/>
    <property type="match status" value="1"/>
</dbReference>
<gene>
    <name evidence="19" type="primary">blpA</name>
</gene>
<feature type="domain" description="ABC transporter" evidence="16">
    <location>
        <begin position="489"/>
        <end position="722"/>
    </location>
</feature>
<dbReference type="SMART" id="SM00382">
    <property type="entry name" value="AAA"/>
    <property type="match status" value="1"/>
</dbReference>
<accession>A0A1J0HRX6</accession>
<feature type="domain" description="ABC transmembrane type-1" evidence="17">
    <location>
        <begin position="176"/>
        <end position="455"/>
    </location>
</feature>
<dbReference type="InterPro" id="IPR036640">
    <property type="entry name" value="ABC1_TM_sf"/>
</dbReference>
<evidence type="ECO:0000259" key="17">
    <source>
        <dbReference type="PROSITE" id="PS50929"/>
    </source>
</evidence>
<dbReference type="AlphaFoldDB" id="A0A1J0HRX6"/>
<dbReference type="PROSITE" id="PS50893">
    <property type="entry name" value="ABC_TRANSPORTER_2"/>
    <property type="match status" value="1"/>
</dbReference>
<dbReference type="GO" id="GO:0005524">
    <property type="term" value="F:ATP binding"/>
    <property type="evidence" value="ECO:0007669"/>
    <property type="project" value="UniProtKB-KW"/>
</dbReference>
<dbReference type="FunFam" id="3.40.50.300:FF:000854">
    <property type="entry name" value="Multidrug ABC transporter ATP-binding protein"/>
    <property type="match status" value="1"/>
</dbReference>